<dbReference type="SMART" id="SM00304">
    <property type="entry name" value="HAMP"/>
    <property type="match status" value="1"/>
</dbReference>
<dbReference type="Pfam" id="PF00672">
    <property type="entry name" value="HAMP"/>
    <property type="match status" value="1"/>
</dbReference>
<evidence type="ECO:0000256" key="5">
    <source>
        <dbReference type="ARBA" id="ARBA00022553"/>
    </source>
</evidence>
<dbReference type="Pfam" id="PF02743">
    <property type="entry name" value="dCache_1"/>
    <property type="match status" value="1"/>
</dbReference>
<evidence type="ECO:0000256" key="3">
    <source>
        <dbReference type="ARBA" id="ARBA00012438"/>
    </source>
</evidence>
<dbReference type="Gene3D" id="3.30.565.10">
    <property type="entry name" value="Histidine kinase-like ATPase, C-terminal domain"/>
    <property type="match status" value="1"/>
</dbReference>
<evidence type="ECO:0000256" key="2">
    <source>
        <dbReference type="ARBA" id="ARBA00004651"/>
    </source>
</evidence>
<keyword evidence="8" id="KW-0547">Nucleotide-binding</keyword>
<evidence type="ECO:0000313" key="19">
    <source>
        <dbReference type="Proteomes" id="UP000670947"/>
    </source>
</evidence>
<reference evidence="18 19" key="1">
    <citation type="submission" date="2021-03" db="EMBL/GenBank/DDBJ databases">
        <title>Paenibacillus artemisicola MWE-103 whole genome sequence.</title>
        <authorList>
            <person name="Ham Y.J."/>
        </authorList>
    </citation>
    <scope>NUCLEOTIDE SEQUENCE [LARGE SCALE GENOMIC DNA]</scope>
    <source>
        <strain evidence="18 19">MWE-103</strain>
    </source>
</reference>
<comment type="subcellular location">
    <subcellularLocation>
        <location evidence="2">Cell membrane</location>
        <topology evidence="2">Multi-pass membrane protein</topology>
    </subcellularLocation>
</comment>
<evidence type="ECO:0000313" key="18">
    <source>
        <dbReference type="EMBL" id="MBO7746857.1"/>
    </source>
</evidence>
<dbReference type="Pfam" id="PF02518">
    <property type="entry name" value="HATPase_c"/>
    <property type="match status" value="1"/>
</dbReference>
<dbReference type="PROSITE" id="PS50109">
    <property type="entry name" value="HIS_KIN"/>
    <property type="match status" value="1"/>
</dbReference>
<dbReference type="RefSeq" id="WP_208849599.1">
    <property type="nucleotide sequence ID" value="NZ_JAGGDJ010000024.1"/>
</dbReference>
<dbReference type="InterPro" id="IPR033479">
    <property type="entry name" value="dCache_1"/>
</dbReference>
<protein>
    <recommendedName>
        <fullName evidence="3">histidine kinase</fullName>
        <ecNumber evidence="3">2.7.13.3</ecNumber>
    </recommendedName>
</protein>
<dbReference type="Gene3D" id="3.30.450.20">
    <property type="entry name" value="PAS domain"/>
    <property type="match status" value="1"/>
</dbReference>
<keyword evidence="7 15" id="KW-0812">Transmembrane</keyword>
<dbReference type="InterPro" id="IPR003660">
    <property type="entry name" value="HAMP_dom"/>
</dbReference>
<keyword evidence="14" id="KW-0175">Coiled coil</keyword>
<name>A0ABS3WEW1_9BACL</name>
<dbReference type="InterPro" id="IPR003594">
    <property type="entry name" value="HATPase_dom"/>
</dbReference>
<evidence type="ECO:0000259" key="17">
    <source>
        <dbReference type="PROSITE" id="PS50885"/>
    </source>
</evidence>
<evidence type="ECO:0000256" key="4">
    <source>
        <dbReference type="ARBA" id="ARBA00022475"/>
    </source>
</evidence>
<evidence type="ECO:0000256" key="12">
    <source>
        <dbReference type="ARBA" id="ARBA00023012"/>
    </source>
</evidence>
<dbReference type="InterPro" id="IPR010559">
    <property type="entry name" value="Sig_transdc_His_kin_internal"/>
</dbReference>
<evidence type="ECO:0000256" key="11">
    <source>
        <dbReference type="ARBA" id="ARBA00022989"/>
    </source>
</evidence>
<keyword evidence="9 18" id="KW-0418">Kinase</keyword>
<evidence type="ECO:0000256" key="10">
    <source>
        <dbReference type="ARBA" id="ARBA00022840"/>
    </source>
</evidence>
<keyword evidence="4" id="KW-1003">Cell membrane</keyword>
<dbReference type="Gene3D" id="1.10.8.500">
    <property type="entry name" value="HAMP domain in histidine kinase"/>
    <property type="match status" value="1"/>
</dbReference>
<keyword evidence="5" id="KW-0597">Phosphoprotein</keyword>
<dbReference type="CDD" id="cd06225">
    <property type="entry name" value="HAMP"/>
    <property type="match status" value="1"/>
</dbReference>
<dbReference type="GO" id="GO:0016301">
    <property type="term" value="F:kinase activity"/>
    <property type="evidence" value="ECO:0007669"/>
    <property type="project" value="UniProtKB-KW"/>
</dbReference>
<comment type="catalytic activity">
    <reaction evidence="1">
        <text>ATP + protein L-histidine = ADP + protein N-phospho-L-histidine.</text>
        <dbReference type="EC" id="2.7.13.3"/>
    </reaction>
</comment>
<dbReference type="EC" id="2.7.13.3" evidence="3"/>
<dbReference type="SMART" id="SM00387">
    <property type="entry name" value="HATPase_c"/>
    <property type="match status" value="1"/>
</dbReference>
<keyword evidence="12" id="KW-0902">Two-component regulatory system</keyword>
<dbReference type="InterPro" id="IPR005467">
    <property type="entry name" value="His_kinase_dom"/>
</dbReference>
<comment type="caution">
    <text evidence="18">The sequence shown here is derived from an EMBL/GenBank/DDBJ whole genome shotgun (WGS) entry which is preliminary data.</text>
</comment>
<dbReference type="SUPFAM" id="SSF158472">
    <property type="entry name" value="HAMP domain-like"/>
    <property type="match status" value="1"/>
</dbReference>
<evidence type="ECO:0000256" key="14">
    <source>
        <dbReference type="SAM" id="Coils"/>
    </source>
</evidence>
<evidence type="ECO:0000259" key="16">
    <source>
        <dbReference type="PROSITE" id="PS50109"/>
    </source>
</evidence>
<keyword evidence="19" id="KW-1185">Reference proteome</keyword>
<feature type="domain" description="HAMP" evidence="17">
    <location>
        <begin position="324"/>
        <end position="377"/>
    </location>
</feature>
<organism evidence="18 19">
    <name type="scientific">Paenibacillus artemisiicola</name>
    <dbReference type="NCBI Taxonomy" id="1172618"/>
    <lineage>
        <taxon>Bacteria</taxon>
        <taxon>Bacillati</taxon>
        <taxon>Bacillota</taxon>
        <taxon>Bacilli</taxon>
        <taxon>Bacillales</taxon>
        <taxon>Paenibacillaceae</taxon>
        <taxon>Paenibacillus</taxon>
    </lineage>
</organism>
<evidence type="ECO:0000256" key="15">
    <source>
        <dbReference type="SAM" id="Phobius"/>
    </source>
</evidence>
<accession>A0ABS3WEW1</accession>
<dbReference type="PANTHER" id="PTHR34220">
    <property type="entry name" value="SENSOR HISTIDINE KINASE YPDA"/>
    <property type="match status" value="1"/>
</dbReference>
<dbReference type="InterPro" id="IPR036890">
    <property type="entry name" value="HATPase_C_sf"/>
</dbReference>
<keyword evidence="11 15" id="KW-1133">Transmembrane helix</keyword>
<dbReference type="EMBL" id="JAGGDJ010000024">
    <property type="protein sequence ID" value="MBO7746857.1"/>
    <property type="molecule type" value="Genomic_DNA"/>
</dbReference>
<dbReference type="InterPro" id="IPR050640">
    <property type="entry name" value="Bact_2-comp_sensor_kinase"/>
</dbReference>
<evidence type="ECO:0000256" key="7">
    <source>
        <dbReference type="ARBA" id="ARBA00022692"/>
    </source>
</evidence>
<dbReference type="Proteomes" id="UP000670947">
    <property type="component" value="Unassembled WGS sequence"/>
</dbReference>
<feature type="coiled-coil region" evidence="14">
    <location>
        <begin position="365"/>
        <end position="392"/>
    </location>
</feature>
<gene>
    <name evidence="18" type="ORF">I8J29_21810</name>
</gene>
<sequence>MTSPVSLRLASSFRNRMILIFFMIIIVPFLWFAYYAHIKAIEGISDANMNASINYLQQSRGNFESYLENLNDQVNGLIGNKQLQALLSAPAPANAATEDAFTLNLVSLIYQKTSSIDAFRIHVYPIDPAKYKDYMSTIGEPERVQDEPWFRRSLNTVSPTWRLSMPEKGNFERPLLTYIKRFSGLYDQVPRGIIATDLSEDQLKRFFSPSGSMSGQKVLLLDEKGTVLYDSHANEWTGSPFPAQRFIGQGEGSGGGAQGSETVMIDGIQYFATYVRMDSYPWAIASLTPLKELTGTIAEINRLLVIFLVIYLLCCIGVVLYITAYFTQPIARLVRYMRRLEAGNLHQLIPASSRQDEVGWLYRGYGSLIRRIEGLIEEASRAERQKKELEFQVLSHQINPHFLYNTLESIRWKAENHGRSEISEMVSALGNLLRLSLNQGKEITTLGREIEQVKAYVQIEQARMGRTIRILYAVDAELKDVPFLRLLLQPLVENAIQHSIRDNFEQGKILLSARREGDELVVDLIDNGGGIPADVIEKLGQNADPNGRSAEGARGVGLRNVNDRLKLYFGDGSKLRIETSPEGTRILLRHPILKEGELRPAK</sequence>
<keyword evidence="13 15" id="KW-0472">Membrane</keyword>
<feature type="transmembrane region" description="Helical" evidence="15">
    <location>
        <begin position="303"/>
        <end position="327"/>
    </location>
</feature>
<dbReference type="PROSITE" id="PS50885">
    <property type="entry name" value="HAMP"/>
    <property type="match status" value="1"/>
</dbReference>
<proteinExistence type="predicted"/>
<keyword evidence="10" id="KW-0067">ATP-binding</keyword>
<evidence type="ECO:0000256" key="8">
    <source>
        <dbReference type="ARBA" id="ARBA00022741"/>
    </source>
</evidence>
<keyword evidence="6" id="KW-0808">Transferase</keyword>
<feature type="domain" description="Histidine kinase" evidence="16">
    <location>
        <begin position="484"/>
        <end position="594"/>
    </location>
</feature>
<evidence type="ECO:0000256" key="13">
    <source>
        <dbReference type="ARBA" id="ARBA00023136"/>
    </source>
</evidence>
<evidence type="ECO:0000256" key="1">
    <source>
        <dbReference type="ARBA" id="ARBA00000085"/>
    </source>
</evidence>
<evidence type="ECO:0000256" key="9">
    <source>
        <dbReference type="ARBA" id="ARBA00022777"/>
    </source>
</evidence>
<evidence type="ECO:0000256" key="6">
    <source>
        <dbReference type="ARBA" id="ARBA00022679"/>
    </source>
</evidence>
<dbReference type="PANTHER" id="PTHR34220:SF11">
    <property type="entry name" value="SENSOR PROTEIN KINASE HPTS"/>
    <property type="match status" value="1"/>
</dbReference>
<feature type="transmembrane region" description="Helical" evidence="15">
    <location>
        <begin position="17"/>
        <end position="36"/>
    </location>
</feature>
<dbReference type="Pfam" id="PF06580">
    <property type="entry name" value="His_kinase"/>
    <property type="match status" value="1"/>
</dbReference>
<dbReference type="SUPFAM" id="SSF55874">
    <property type="entry name" value="ATPase domain of HSP90 chaperone/DNA topoisomerase II/histidine kinase"/>
    <property type="match status" value="1"/>
</dbReference>